<dbReference type="Proteomes" id="UP001589789">
    <property type="component" value="Unassembled WGS sequence"/>
</dbReference>
<evidence type="ECO:0000256" key="8">
    <source>
        <dbReference type="ARBA" id="ARBA00023027"/>
    </source>
</evidence>
<dbReference type="Pfam" id="PF00293">
    <property type="entry name" value="NUDIX"/>
    <property type="match status" value="1"/>
</dbReference>
<dbReference type="Gene3D" id="3.90.79.10">
    <property type="entry name" value="Nucleoside Triphosphate Pyrophosphohydrolase"/>
    <property type="match status" value="1"/>
</dbReference>
<evidence type="ECO:0000256" key="5">
    <source>
        <dbReference type="ARBA" id="ARBA00022723"/>
    </source>
</evidence>
<gene>
    <name evidence="12" type="primary">nudC</name>
    <name evidence="12" type="ORF">ACFFIC_17380</name>
</gene>
<organism evidence="12 13">
    <name type="scientific">Muricoccus vinaceus</name>
    <dbReference type="NCBI Taxonomy" id="424704"/>
    <lineage>
        <taxon>Bacteria</taxon>
        <taxon>Pseudomonadati</taxon>
        <taxon>Pseudomonadota</taxon>
        <taxon>Alphaproteobacteria</taxon>
        <taxon>Acetobacterales</taxon>
        <taxon>Roseomonadaceae</taxon>
        <taxon>Muricoccus</taxon>
    </lineage>
</organism>
<evidence type="ECO:0000256" key="2">
    <source>
        <dbReference type="ARBA" id="ARBA00001947"/>
    </source>
</evidence>
<evidence type="ECO:0000256" key="9">
    <source>
        <dbReference type="ARBA" id="ARBA00023679"/>
    </source>
</evidence>
<evidence type="ECO:0000256" key="3">
    <source>
        <dbReference type="ARBA" id="ARBA00009595"/>
    </source>
</evidence>
<dbReference type="PANTHER" id="PTHR42904:SF6">
    <property type="entry name" value="NAD-CAPPED RNA HYDROLASE NUDT12"/>
    <property type="match status" value="1"/>
</dbReference>
<comment type="similarity">
    <text evidence="3">Belongs to the Nudix hydrolase family. NudC subfamily.</text>
</comment>
<dbReference type="NCBIfam" id="NF001299">
    <property type="entry name" value="PRK00241.1"/>
    <property type="match status" value="1"/>
</dbReference>
<keyword evidence="8" id="KW-0520">NAD</keyword>
<dbReference type="PANTHER" id="PTHR42904">
    <property type="entry name" value="NUDIX HYDROLASE, NUDC SUBFAMILY"/>
    <property type="match status" value="1"/>
</dbReference>
<feature type="domain" description="Nudix hydrolase" evidence="11">
    <location>
        <begin position="173"/>
        <end position="298"/>
    </location>
</feature>
<reference evidence="12 13" key="1">
    <citation type="submission" date="2024-09" db="EMBL/GenBank/DDBJ databases">
        <authorList>
            <person name="Sun Q."/>
            <person name="Mori K."/>
        </authorList>
    </citation>
    <scope>NUCLEOTIDE SEQUENCE [LARGE SCALE GENOMIC DNA]</scope>
    <source>
        <strain evidence="12 13">CCM 7468</strain>
    </source>
</reference>
<comment type="cofactor">
    <cofactor evidence="1">
        <name>Mg(2+)</name>
        <dbReference type="ChEBI" id="CHEBI:18420"/>
    </cofactor>
</comment>
<evidence type="ECO:0000256" key="4">
    <source>
        <dbReference type="ARBA" id="ARBA00012381"/>
    </source>
</evidence>
<dbReference type="InterPro" id="IPR049734">
    <property type="entry name" value="NudC-like_C"/>
</dbReference>
<accession>A0ABV6IUL6</accession>
<keyword evidence="13" id="KW-1185">Reference proteome</keyword>
<dbReference type="SUPFAM" id="SSF55811">
    <property type="entry name" value="Nudix"/>
    <property type="match status" value="1"/>
</dbReference>
<dbReference type="RefSeq" id="WP_377052613.1">
    <property type="nucleotide sequence ID" value="NZ_JBHLVZ010000060.1"/>
</dbReference>
<dbReference type="InterPro" id="IPR020476">
    <property type="entry name" value="Nudix_hydrolase"/>
</dbReference>
<dbReference type="InterPro" id="IPR015797">
    <property type="entry name" value="NUDIX_hydrolase-like_dom_sf"/>
</dbReference>
<dbReference type="EC" id="3.6.1.22" evidence="4"/>
<dbReference type="Gene3D" id="3.90.79.20">
    <property type="match status" value="1"/>
</dbReference>
<evidence type="ECO:0000256" key="7">
    <source>
        <dbReference type="ARBA" id="ARBA00022842"/>
    </source>
</evidence>
<dbReference type="InterPro" id="IPR050241">
    <property type="entry name" value="NAD-cap_RNA_hydrolase_NudC"/>
</dbReference>
<comment type="cofactor">
    <cofactor evidence="2">
        <name>Zn(2+)</name>
        <dbReference type="ChEBI" id="CHEBI:29105"/>
    </cofactor>
</comment>
<dbReference type="InterPro" id="IPR015376">
    <property type="entry name" value="Znr_NADH_PPase"/>
</dbReference>
<evidence type="ECO:0000313" key="12">
    <source>
        <dbReference type="EMBL" id="MFC0387301.1"/>
    </source>
</evidence>
<dbReference type="PROSITE" id="PS00893">
    <property type="entry name" value="NUDIX_BOX"/>
    <property type="match status" value="1"/>
</dbReference>
<sequence length="310" mass="33544">MLTIPASRPNAYTGSPLDRVSDRRDDEAFVAAALADPSSLITPVWRAKSLLRGVESGAPEAVLLTREAAGAVMMAGGPWALLGLRDGTPVFAVDCSAAEDPLPLLPENFGTFHDLRAVAGLLPPGEASMLAHARGLMHWRTRHRFCGACGHGCEPRSAGNAMACPNCGAQHFPRTDPAVIMLVVRDGRCLLGHSTRFPSTTMYSTLAGFVEPGESLEEAVRREVGEETGVRVGAVFYHSSQPWPFPASIMLGFHAEALSEEITVDETELRDARWFTRDELRNPESAGFSLPRVDSIARRLIEDWLESTPA</sequence>
<dbReference type="Pfam" id="PF09296">
    <property type="entry name" value="NUDIX-like"/>
    <property type="match status" value="1"/>
</dbReference>
<name>A0ABV6IUL6_9PROT</name>
<evidence type="ECO:0000256" key="1">
    <source>
        <dbReference type="ARBA" id="ARBA00001946"/>
    </source>
</evidence>
<dbReference type="GO" id="GO:0016787">
    <property type="term" value="F:hydrolase activity"/>
    <property type="evidence" value="ECO:0007669"/>
    <property type="project" value="UniProtKB-KW"/>
</dbReference>
<dbReference type="PRINTS" id="PR00502">
    <property type="entry name" value="NUDIXFAMILY"/>
</dbReference>
<evidence type="ECO:0000313" key="13">
    <source>
        <dbReference type="Proteomes" id="UP001589789"/>
    </source>
</evidence>
<keyword evidence="5" id="KW-0479">Metal-binding</keyword>
<dbReference type="Pfam" id="PF09297">
    <property type="entry name" value="Zn_ribbon_NUD"/>
    <property type="match status" value="1"/>
</dbReference>
<evidence type="ECO:0000256" key="6">
    <source>
        <dbReference type="ARBA" id="ARBA00022801"/>
    </source>
</evidence>
<evidence type="ECO:0000259" key="11">
    <source>
        <dbReference type="PROSITE" id="PS51462"/>
    </source>
</evidence>
<protein>
    <recommendedName>
        <fullName evidence="4">NAD(+) diphosphatase</fullName>
        <ecNumber evidence="4">3.6.1.22</ecNumber>
    </recommendedName>
</protein>
<comment type="caution">
    <text evidence="12">The sequence shown here is derived from an EMBL/GenBank/DDBJ whole genome shotgun (WGS) entry which is preliminary data.</text>
</comment>
<dbReference type="InterPro" id="IPR000086">
    <property type="entry name" value="NUDIX_hydrolase_dom"/>
</dbReference>
<dbReference type="InterPro" id="IPR015375">
    <property type="entry name" value="NADH_PPase-like_N"/>
</dbReference>
<comment type="catalytic activity">
    <reaction evidence="9">
        <text>a 5'-end NAD(+)-phospho-ribonucleoside in mRNA + H2O = a 5'-end phospho-adenosine-phospho-ribonucleoside in mRNA + beta-nicotinamide D-ribonucleotide + 2 H(+)</text>
        <dbReference type="Rhea" id="RHEA:60876"/>
        <dbReference type="Rhea" id="RHEA-COMP:15698"/>
        <dbReference type="Rhea" id="RHEA-COMP:15719"/>
        <dbReference type="ChEBI" id="CHEBI:14649"/>
        <dbReference type="ChEBI" id="CHEBI:15377"/>
        <dbReference type="ChEBI" id="CHEBI:15378"/>
        <dbReference type="ChEBI" id="CHEBI:144029"/>
        <dbReference type="ChEBI" id="CHEBI:144051"/>
    </reaction>
    <physiologicalReaction direction="left-to-right" evidence="9">
        <dbReference type="Rhea" id="RHEA:60877"/>
    </physiologicalReaction>
</comment>
<proteinExistence type="inferred from homology"/>
<dbReference type="InterPro" id="IPR020084">
    <property type="entry name" value="NUDIX_hydrolase_CS"/>
</dbReference>
<keyword evidence="6 10" id="KW-0378">Hydrolase</keyword>
<dbReference type="CDD" id="cd03429">
    <property type="entry name" value="NUDIX_NADH_pyrophosphatase_Nudt13"/>
    <property type="match status" value="1"/>
</dbReference>
<keyword evidence="7" id="KW-0460">Magnesium</keyword>
<dbReference type="EMBL" id="JBHLVZ010000060">
    <property type="protein sequence ID" value="MFC0387301.1"/>
    <property type="molecule type" value="Genomic_DNA"/>
</dbReference>
<dbReference type="PROSITE" id="PS51462">
    <property type="entry name" value="NUDIX"/>
    <property type="match status" value="1"/>
</dbReference>
<evidence type="ECO:0000256" key="10">
    <source>
        <dbReference type="RuleBase" id="RU003476"/>
    </source>
</evidence>